<dbReference type="AlphaFoldDB" id="A0A922T2J8"/>
<keyword evidence="4" id="KW-1185">Reference proteome</keyword>
<dbReference type="EMBL" id="NRDI02000002">
    <property type="protein sequence ID" value="KAI1519220.1"/>
    <property type="molecule type" value="Genomic_DNA"/>
</dbReference>
<evidence type="ECO:0000313" key="3">
    <source>
        <dbReference type="EMBL" id="KAI1519220.1"/>
    </source>
</evidence>
<reference evidence="4" key="1">
    <citation type="journal article" date="2022" name="Microb. Genom.">
        <title>A global pangenome for the wheat fungal pathogen Pyrenophora tritici-repentis and prediction of effector protein structural homology.</title>
        <authorList>
            <person name="Moolhuijzen P.M."/>
            <person name="See P.T."/>
            <person name="Shi G."/>
            <person name="Powell H.R."/>
            <person name="Cockram J."/>
            <person name="Jorgensen L.N."/>
            <person name="Benslimane H."/>
            <person name="Strelkov S.E."/>
            <person name="Turner J."/>
            <person name="Liu Z."/>
            <person name="Moffat C.S."/>
        </authorList>
    </citation>
    <scope>NUCLEOTIDE SEQUENCE [LARGE SCALE GENOMIC DNA]</scope>
</reference>
<feature type="compositionally biased region" description="Acidic residues" evidence="2">
    <location>
        <begin position="51"/>
        <end position="64"/>
    </location>
</feature>
<feature type="compositionally biased region" description="Polar residues" evidence="2">
    <location>
        <begin position="139"/>
        <end position="150"/>
    </location>
</feature>
<feature type="region of interest" description="Disordered" evidence="2">
    <location>
        <begin position="137"/>
        <end position="157"/>
    </location>
</feature>
<feature type="region of interest" description="Disordered" evidence="2">
    <location>
        <begin position="424"/>
        <end position="443"/>
    </location>
</feature>
<feature type="coiled-coil region" evidence="1">
    <location>
        <begin position="517"/>
        <end position="559"/>
    </location>
</feature>
<keyword evidence="1" id="KW-0175">Coiled coil</keyword>
<organism evidence="3 4">
    <name type="scientific">Pyrenophora tritici-repentis</name>
    <dbReference type="NCBI Taxonomy" id="45151"/>
    <lineage>
        <taxon>Eukaryota</taxon>
        <taxon>Fungi</taxon>
        <taxon>Dikarya</taxon>
        <taxon>Ascomycota</taxon>
        <taxon>Pezizomycotina</taxon>
        <taxon>Dothideomycetes</taxon>
        <taxon>Pleosporomycetidae</taxon>
        <taxon>Pleosporales</taxon>
        <taxon>Pleosporineae</taxon>
        <taxon>Pleosporaceae</taxon>
        <taxon>Pyrenophora</taxon>
    </lineage>
</organism>
<evidence type="ECO:0000256" key="2">
    <source>
        <dbReference type="SAM" id="MobiDB-lite"/>
    </source>
</evidence>
<sequence>MDHLGHVLETAKMLENFFMTRGNVLGAAANQDETARPHQRPRLANDPDTDRESDDDGTNDDNFDKEELRPPRPSRPNQEMVVYGEEEIRPPRPERSYQATGSEQEEFRPTAQIQNMVGLSHGPAVQDHLDLRDQHSTRTRPVQLSKTGQSIDHLGPRDQFPTIEIPQGFFRRNTQSYLDNSSSTLLPSRMAAQLIAAMYAKKTPRQSAQSAVGYGSYAETSYRLPFSEELSNSDYIMQVNRDENGPEIKRVQPVKRLSRPPEDYLPPPGPYFDFMQLERLFGKFDWREKNKCLSCWKPKHTKTLRECDEECKVCKTGYHAGRECHATYVPEVHWTSQGHKPIQGYQIRPDMNEQVYLILAGILEPTEDKTKPIRPNMKHPIMEDFYKDREDPAPLLKRERVRAKAARSDERRARLIRMALNSSAKEDTPATTMAKCKPPRDSISLEDSYPSIAVSADAKIAIASSSTKEASTASPAHSASPLNTYAFKVPLSSQLPTVKKYRNDELYVSGEEPTGGKEDVHSQLRAMIEELQQLKKVHKDKIQELKDVHKNELHKLKRVHEDVCSQLKRSDSQIERMEEVLGDIQFMARKTCEEQGADDSRKRMKFT</sequence>
<evidence type="ECO:0000256" key="1">
    <source>
        <dbReference type="SAM" id="Coils"/>
    </source>
</evidence>
<gene>
    <name evidence="3" type="ORF">Ptr86124_002348</name>
</gene>
<proteinExistence type="predicted"/>
<feature type="compositionally biased region" description="Basic and acidic residues" evidence="2">
    <location>
        <begin position="86"/>
        <end position="95"/>
    </location>
</feature>
<protein>
    <submittedName>
        <fullName evidence="3">Uncharacterized protein</fullName>
    </submittedName>
</protein>
<feature type="region of interest" description="Disordered" evidence="2">
    <location>
        <begin position="28"/>
        <end position="106"/>
    </location>
</feature>
<dbReference type="OrthoDB" id="3692530at2759"/>
<dbReference type="Proteomes" id="UP000249757">
    <property type="component" value="Unassembled WGS sequence"/>
</dbReference>
<name>A0A922T2J8_9PLEO</name>
<comment type="caution">
    <text evidence="3">The sequence shown here is derived from an EMBL/GenBank/DDBJ whole genome shotgun (WGS) entry which is preliminary data.</text>
</comment>
<accession>A0A922T2J8</accession>
<evidence type="ECO:0000313" key="4">
    <source>
        <dbReference type="Proteomes" id="UP000249757"/>
    </source>
</evidence>